<dbReference type="InterPro" id="IPR036291">
    <property type="entry name" value="NAD(P)-bd_dom_sf"/>
</dbReference>
<dbReference type="PROSITE" id="PS00331">
    <property type="entry name" value="MALIC_ENZYMES"/>
    <property type="match status" value="1"/>
</dbReference>
<dbReference type="InterPro" id="IPR015884">
    <property type="entry name" value="Malic_enzyme_CS"/>
</dbReference>
<feature type="domain" description="Malic enzyme NAD-binding" evidence="10">
    <location>
        <begin position="272"/>
        <end position="527"/>
    </location>
</feature>
<dbReference type="InterPro" id="IPR012301">
    <property type="entry name" value="Malic_N_dom"/>
</dbReference>
<dbReference type="SUPFAM" id="SSF51735">
    <property type="entry name" value="NAD(P)-binding Rossmann-fold domains"/>
    <property type="match status" value="1"/>
</dbReference>
<organism evidence="12 13">
    <name type="scientific">Trichodelitschia bisporula</name>
    <dbReference type="NCBI Taxonomy" id="703511"/>
    <lineage>
        <taxon>Eukaryota</taxon>
        <taxon>Fungi</taxon>
        <taxon>Dikarya</taxon>
        <taxon>Ascomycota</taxon>
        <taxon>Pezizomycotina</taxon>
        <taxon>Dothideomycetes</taxon>
        <taxon>Dothideomycetes incertae sedis</taxon>
        <taxon>Phaeotrichales</taxon>
        <taxon>Phaeotrichaceae</taxon>
        <taxon>Trichodelitschia</taxon>
    </lineage>
</organism>
<dbReference type="FunFam" id="3.40.50.720:FF:000182">
    <property type="entry name" value="NAD-dependent malic enzyme"/>
    <property type="match status" value="1"/>
</dbReference>
<dbReference type="GO" id="GO:0051287">
    <property type="term" value="F:NAD binding"/>
    <property type="evidence" value="ECO:0007669"/>
    <property type="project" value="InterPro"/>
</dbReference>
<evidence type="ECO:0000313" key="13">
    <source>
        <dbReference type="Proteomes" id="UP000799640"/>
    </source>
</evidence>
<feature type="active site" description="Proton donor" evidence="5">
    <location>
        <position position="108"/>
    </location>
</feature>
<dbReference type="NCBIfam" id="NF010052">
    <property type="entry name" value="PRK13529.1"/>
    <property type="match status" value="1"/>
</dbReference>
<dbReference type="PIRSF" id="PIRSF000106">
    <property type="entry name" value="ME"/>
    <property type="match status" value="1"/>
</dbReference>
<comment type="similarity">
    <text evidence="2 8">Belongs to the malic enzymes family.</text>
</comment>
<evidence type="ECO:0000256" key="6">
    <source>
        <dbReference type="PIRSR" id="PIRSR000106-2"/>
    </source>
</evidence>
<dbReference type="SMART" id="SM00919">
    <property type="entry name" value="Malic_M"/>
    <property type="match status" value="1"/>
</dbReference>
<evidence type="ECO:0000256" key="5">
    <source>
        <dbReference type="PIRSR" id="PIRSR000106-1"/>
    </source>
</evidence>
<dbReference type="Gene3D" id="3.40.50.10380">
    <property type="entry name" value="Malic enzyme, N-terminal domain"/>
    <property type="match status" value="1"/>
</dbReference>
<comment type="cofactor">
    <cofactor evidence="7">
        <name>Mg(2+)</name>
        <dbReference type="ChEBI" id="CHEBI:18420"/>
    </cofactor>
    <cofactor evidence="7">
        <name>Mn(2+)</name>
        <dbReference type="ChEBI" id="CHEBI:29035"/>
    </cofactor>
    <text evidence="7">Divalent metal cations. Prefers magnesium or manganese.</text>
</comment>
<feature type="compositionally biased region" description="Polar residues" evidence="9">
    <location>
        <begin position="1"/>
        <end position="14"/>
    </location>
</feature>
<dbReference type="Proteomes" id="UP000799640">
    <property type="component" value="Unassembled WGS sequence"/>
</dbReference>
<keyword evidence="3 7" id="KW-0479">Metal-binding</keyword>
<feature type="region of interest" description="Disordered" evidence="9">
    <location>
        <begin position="1"/>
        <end position="28"/>
    </location>
</feature>
<dbReference type="PRINTS" id="PR00072">
    <property type="entry name" value="MALOXRDTASE"/>
</dbReference>
<dbReference type="PANTHER" id="PTHR23406">
    <property type="entry name" value="MALIC ENZYME-RELATED"/>
    <property type="match status" value="1"/>
</dbReference>
<dbReference type="EMBL" id="ML996691">
    <property type="protein sequence ID" value="KAF2402322.1"/>
    <property type="molecule type" value="Genomic_DNA"/>
</dbReference>
<evidence type="ECO:0000256" key="8">
    <source>
        <dbReference type="RuleBase" id="RU003426"/>
    </source>
</evidence>
<evidence type="ECO:0000259" key="11">
    <source>
        <dbReference type="SMART" id="SM01274"/>
    </source>
</evidence>
<dbReference type="InterPro" id="IPR012302">
    <property type="entry name" value="Malic_NAD-bd"/>
</dbReference>
<protein>
    <recommendedName>
        <fullName evidence="8">Malic enzyme</fullName>
    </recommendedName>
</protein>
<dbReference type="Pfam" id="PF03949">
    <property type="entry name" value="Malic_M"/>
    <property type="match status" value="1"/>
</dbReference>
<dbReference type="SUPFAM" id="SSF53223">
    <property type="entry name" value="Aminoacid dehydrogenase-like, N-terminal domain"/>
    <property type="match status" value="1"/>
</dbReference>
<evidence type="ECO:0000313" key="12">
    <source>
        <dbReference type="EMBL" id="KAF2402322.1"/>
    </source>
</evidence>
<feature type="binding site" evidence="6">
    <location>
        <position position="414"/>
    </location>
    <ligand>
        <name>(S)-malate</name>
        <dbReference type="ChEBI" id="CHEBI:15589"/>
    </ligand>
</feature>
<feature type="binding site" evidence="6">
    <location>
        <position position="160"/>
    </location>
    <ligand>
        <name>(S)-malate</name>
        <dbReference type="ChEBI" id="CHEBI:15589"/>
    </ligand>
</feature>
<reference evidence="12" key="1">
    <citation type="journal article" date="2020" name="Stud. Mycol.">
        <title>101 Dothideomycetes genomes: a test case for predicting lifestyles and emergence of pathogens.</title>
        <authorList>
            <person name="Haridas S."/>
            <person name="Albert R."/>
            <person name="Binder M."/>
            <person name="Bloem J."/>
            <person name="Labutti K."/>
            <person name="Salamov A."/>
            <person name="Andreopoulos B."/>
            <person name="Baker S."/>
            <person name="Barry K."/>
            <person name="Bills G."/>
            <person name="Bluhm B."/>
            <person name="Cannon C."/>
            <person name="Castanera R."/>
            <person name="Culley D."/>
            <person name="Daum C."/>
            <person name="Ezra D."/>
            <person name="Gonzalez J."/>
            <person name="Henrissat B."/>
            <person name="Kuo A."/>
            <person name="Liang C."/>
            <person name="Lipzen A."/>
            <person name="Lutzoni F."/>
            <person name="Magnuson J."/>
            <person name="Mondo S."/>
            <person name="Nolan M."/>
            <person name="Ohm R."/>
            <person name="Pangilinan J."/>
            <person name="Park H.-J."/>
            <person name="Ramirez L."/>
            <person name="Alfaro M."/>
            <person name="Sun H."/>
            <person name="Tritt A."/>
            <person name="Yoshinaga Y."/>
            <person name="Zwiers L.-H."/>
            <person name="Turgeon B."/>
            <person name="Goodwin S."/>
            <person name="Spatafora J."/>
            <person name="Crous P."/>
            <person name="Grigoriev I."/>
        </authorList>
    </citation>
    <scope>NUCLEOTIDE SEQUENCE</scope>
    <source>
        <strain evidence="12">CBS 262.69</strain>
    </source>
</reference>
<keyword evidence="4 8" id="KW-0560">Oxidoreductase</keyword>
<evidence type="ECO:0000256" key="9">
    <source>
        <dbReference type="SAM" id="MobiDB-lite"/>
    </source>
</evidence>
<name>A0A6G1I241_9PEZI</name>
<dbReference type="Gene3D" id="3.40.50.720">
    <property type="entry name" value="NAD(P)-binding Rossmann-like Domain"/>
    <property type="match status" value="1"/>
</dbReference>
<keyword evidence="13" id="KW-1185">Reference proteome</keyword>
<feature type="domain" description="Malic enzyme N-terminal" evidence="11">
    <location>
        <begin position="85"/>
        <end position="262"/>
    </location>
</feature>
<feature type="binding site" evidence="7">
    <location>
        <position position="250"/>
    </location>
    <ligand>
        <name>a divalent metal cation</name>
        <dbReference type="ChEBI" id="CHEBI:60240"/>
    </ligand>
</feature>
<feature type="binding site" evidence="6">
    <location>
        <position position="458"/>
    </location>
    <ligand>
        <name>(S)-malate</name>
        <dbReference type="ChEBI" id="CHEBI:15589"/>
    </ligand>
</feature>
<dbReference type="GO" id="GO:0004471">
    <property type="term" value="F:malate dehydrogenase (decarboxylating) (NAD+) activity"/>
    <property type="evidence" value="ECO:0007669"/>
    <property type="project" value="TreeGrafter"/>
</dbReference>
<evidence type="ECO:0000256" key="1">
    <source>
        <dbReference type="ARBA" id="ARBA00001936"/>
    </source>
</evidence>
<feature type="binding site" evidence="7">
    <location>
        <position position="249"/>
    </location>
    <ligand>
        <name>a divalent metal cation</name>
        <dbReference type="ChEBI" id="CHEBI:60240"/>
    </ligand>
</feature>
<dbReference type="InterPro" id="IPR046346">
    <property type="entry name" value="Aminoacid_DH-like_N_sf"/>
</dbReference>
<dbReference type="AlphaFoldDB" id="A0A6G1I241"/>
<accession>A0A6G1I241</accession>
<evidence type="ECO:0000256" key="4">
    <source>
        <dbReference type="ARBA" id="ARBA00023002"/>
    </source>
</evidence>
<dbReference type="GO" id="GO:0006108">
    <property type="term" value="P:malate metabolic process"/>
    <property type="evidence" value="ECO:0007669"/>
    <property type="project" value="TreeGrafter"/>
</dbReference>
<dbReference type="GO" id="GO:0005739">
    <property type="term" value="C:mitochondrion"/>
    <property type="evidence" value="ECO:0007669"/>
    <property type="project" value="TreeGrafter"/>
</dbReference>
<gene>
    <name evidence="12" type="ORF">EJ06DRAFT_520342</name>
</gene>
<proteinExistence type="inferred from homology"/>
<evidence type="ECO:0000256" key="2">
    <source>
        <dbReference type="ARBA" id="ARBA00008785"/>
    </source>
</evidence>
<dbReference type="Pfam" id="PF00390">
    <property type="entry name" value="malic"/>
    <property type="match status" value="1"/>
</dbReference>
<evidence type="ECO:0000256" key="3">
    <source>
        <dbReference type="ARBA" id="ARBA00022723"/>
    </source>
</evidence>
<dbReference type="InterPro" id="IPR037062">
    <property type="entry name" value="Malic_N_dom_sf"/>
</dbReference>
<dbReference type="CDD" id="cd05312">
    <property type="entry name" value="NAD_bind_1_malic_enz"/>
    <property type="match status" value="1"/>
</dbReference>
<sequence>MVSLDASQPHANVKQSRHPLGPRHITTTNGDFDSSYPAEVRQYLRTYGLTPPALESYETQAQRCLALLELKKTPIEKYQYLTHLRAANVHLFYRLLNDNIRDLTPIIYTPTVGEACLRWSEIFTQPEGMYLSFSDRGNLRRILDNWPHEVDITVITDGSRILGLGDLGVNGMGIPVGKLALYTACAGIRPDATLPITLDLGTSNEALRNDPLYLGSRRGKVTADEEREFLDELMAALTEKWPSIVIQFEDFKNPFPSLERYRDTYTMFNDDIQGTGAVILGGFITAVKASGVPAKDHRAVFLGAGSAGVGVAKQLVEYFIKEGLTEDEARRKFWFVDSRGLVTNDRGDKLQDHKVYFSRDDNEGQQFQSLSRLIDHVKPTILMGLSTIGGAFTPEIIQKMAELNKHPIIFPLSNPSSKSECTFETAVEHTNGTVLFASGSPFPTVEHAGKTLTPGQGNNMYVFPGIGLGAILSKAVNVTQDMIYASGEALSDALNEQERADGWLYPDIRRIREVSVVVTRNVIRSAQGAEVDRELSLRQLSDEDLDEFIRQRMYDPFNEKSAIETELKRLTSPANGNGTDVVKGAVATVTAATAAAHL</sequence>
<feature type="active site" description="Proton acceptor" evidence="5">
    <location>
        <position position="178"/>
    </location>
</feature>
<evidence type="ECO:0000256" key="7">
    <source>
        <dbReference type="PIRSR" id="PIRSR000106-3"/>
    </source>
</evidence>
<comment type="cofactor">
    <cofactor evidence="1">
        <name>Mn(2+)</name>
        <dbReference type="ChEBI" id="CHEBI:29035"/>
    </cofactor>
</comment>
<feature type="binding site" evidence="7">
    <location>
        <position position="271"/>
    </location>
    <ligand>
        <name>a divalent metal cation</name>
        <dbReference type="ChEBI" id="CHEBI:60240"/>
    </ligand>
</feature>
<dbReference type="GO" id="GO:0046872">
    <property type="term" value="F:metal ion binding"/>
    <property type="evidence" value="ECO:0007669"/>
    <property type="project" value="UniProtKB-KW"/>
</dbReference>
<dbReference type="PANTHER" id="PTHR23406:SF32">
    <property type="entry name" value="NADP-DEPENDENT MALIC ENZYME"/>
    <property type="match status" value="1"/>
</dbReference>
<evidence type="ECO:0000259" key="10">
    <source>
        <dbReference type="SMART" id="SM00919"/>
    </source>
</evidence>
<dbReference type="SMART" id="SM01274">
    <property type="entry name" value="malic"/>
    <property type="match status" value="1"/>
</dbReference>
<dbReference type="FunFam" id="3.40.50.10380:FF:000007">
    <property type="entry name" value="Malic enzyme"/>
    <property type="match status" value="1"/>
</dbReference>
<dbReference type="OrthoDB" id="5365701at2759"/>
<dbReference type="InterPro" id="IPR001891">
    <property type="entry name" value="Malic_OxRdtase"/>
</dbReference>